<dbReference type="PROSITE" id="PS51515">
    <property type="entry name" value="BIN3_SAM"/>
    <property type="match status" value="1"/>
</dbReference>
<dbReference type="InterPro" id="IPR039772">
    <property type="entry name" value="Bin3-like"/>
</dbReference>
<dbReference type="PANTHER" id="PTHR12315">
    <property type="entry name" value="BICOID-INTERACTING PROTEIN RELATED"/>
    <property type="match status" value="1"/>
</dbReference>
<dbReference type="Proteomes" id="UP000070544">
    <property type="component" value="Unassembled WGS sequence"/>
</dbReference>
<comment type="similarity">
    <text evidence="1 6">Belongs to the methyltransferase superfamily.</text>
</comment>
<gene>
    <name evidence="9" type="ORF">M427DRAFT_160788</name>
</gene>
<feature type="region of interest" description="Disordered" evidence="7">
    <location>
        <begin position="269"/>
        <end position="291"/>
    </location>
</feature>
<dbReference type="GO" id="GO:0008173">
    <property type="term" value="F:RNA methyltransferase activity"/>
    <property type="evidence" value="ECO:0007669"/>
    <property type="project" value="UniProtKB-UniRule"/>
</dbReference>
<dbReference type="Pfam" id="PF06859">
    <property type="entry name" value="Bin3"/>
    <property type="match status" value="1"/>
</dbReference>
<feature type="domain" description="Bin3-type SAM" evidence="8">
    <location>
        <begin position="144"/>
        <end position="452"/>
    </location>
</feature>
<dbReference type="GO" id="GO:0040031">
    <property type="term" value="P:snRNA modification"/>
    <property type="evidence" value="ECO:0007669"/>
    <property type="project" value="TreeGrafter"/>
</dbReference>
<feature type="compositionally biased region" description="Gly residues" evidence="7">
    <location>
        <begin position="74"/>
        <end position="86"/>
    </location>
</feature>
<accession>A0A138ZY19</accession>
<dbReference type="GO" id="GO:0017069">
    <property type="term" value="F:snRNA binding"/>
    <property type="evidence" value="ECO:0007669"/>
    <property type="project" value="TreeGrafter"/>
</dbReference>
<reference evidence="9 10" key="1">
    <citation type="journal article" date="2015" name="Genome Biol. Evol.">
        <title>Phylogenomic analyses indicate that early fungi evolved digesting cell walls of algal ancestors of land plants.</title>
        <authorList>
            <person name="Chang Y."/>
            <person name="Wang S."/>
            <person name="Sekimoto S."/>
            <person name="Aerts A.L."/>
            <person name="Choi C."/>
            <person name="Clum A."/>
            <person name="LaButti K.M."/>
            <person name="Lindquist E.A."/>
            <person name="Yee Ngan C."/>
            <person name="Ohm R.A."/>
            <person name="Salamov A.A."/>
            <person name="Grigoriev I.V."/>
            <person name="Spatafora J.W."/>
            <person name="Berbee M.L."/>
        </authorList>
    </citation>
    <scope>NUCLEOTIDE SEQUENCE [LARGE SCALE GENOMIC DNA]</scope>
    <source>
        <strain evidence="9 10">JEL478</strain>
    </source>
</reference>
<dbReference type="EC" id="2.1.1.-" evidence="6"/>
<dbReference type="GO" id="GO:0008171">
    <property type="term" value="F:O-methyltransferase activity"/>
    <property type="evidence" value="ECO:0007669"/>
    <property type="project" value="UniProtKB-UniRule"/>
</dbReference>
<dbReference type="PANTHER" id="PTHR12315:SF0">
    <property type="entry name" value="7SK SNRNA METHYLPHOSPHATE CAPPING ENZYME"/>
    <property type="match status" value="1"/>
</dbReference>
<evidence type="ECO:0000256" key="6">
    <source>
        <dbReference type="RuleBase" id="RU367087"/>
    </source>
</evidence>
<evidence type="ECO:0000313" key="10">
    <source>
        <dbReference type="Proteomes" id="UP000070544"/>
    </source>
</evidence>
<keyword evidence="2 6" id="KW-0489">Methyltransferase</keyword>
<dbReference type="EMBL" id="KQ965870">
    <property type="protein sequence ID" value="KXS09351.1"/>
    <property type="molecule type" value="Genomic_DNA"/>
</dbReference>
<dbReference type="AlphaFoldDB" id="A0A138ZY19"/>
<evidence type="ECO:0000256" key="4">
    <source>
        <dbReference type="ARBA" id="ARBA00022691"/>
    </source>
</evidence>
<feature type="region of interest" description="Disordered" evidence="7">
    <location>
        <begin position="31"/>
        <end position="91"/>
    </location>
</feature>
<evidence type="ECO:0000313" key="9">
    <source>
        <dbReference type="EMBL" id="KXS09351.1"/>
    </source>
</evidence>
<feature type="compositionally biased region" description="Gly residues" evidence="7">
    <location>
        <begin position="46"/>
        <end position="58"/>
    </location>
</feature>
<dbReference type="SUPFAM" id="SSF53335">
    <property type="entry name" value="S-adenosyl-L-methionine-dependent methyltransferases"/>
    <property type="match status" value="1"/>
</dbReference>
<evidence type="ECO:0000256" key="1">
    <source>
        <dbReference type="ARBA" id="ARBA00008361"/>
    </source>
</evidence>
<dbReference type="CDD" id="cd02440">
    <property type="entry name" value="AdoMet_MTases"/>
    <property type="match status" value="2"/>
</dbReference>
<dbReference type="OMA" id="WPSYHSA"/>
<dbReference type="STRING" id="1344416.A0A138ZY19"/>
<dbReference type="InterPro" id="IPR029063">
    <property type="entry name" value="SAM-dependent_MTases_sf"/>
</dbReference>
<name>A0A138ZY19_GONPJ</name>
<evidence type="ECO:0000256" key="3">
    <source>
        <dbReference type="ARBA" id="ARBA00022679"/>
    </source>
</evidence>
<organism evidence="9 10">
    <name type="scientific">Gonapodya prolifera (strain JEL478)</name>
    <name type="common">Monoblepharis prolifera</name>
    <dbReference type="NCBI Taxonomy" id="1344416"/>
    <lineage>
        <taxon>Eukaryota</taxon>
        <taxon>Fungi</taxon>
        <taxon>Fungi incertae sedis</taxon>
        <taxon>Chytridiomycota</taxon>
        <taxon>Chytridiomycota incertae sedis</taxon>
        <taxon>Monoblepharidomycetes</taxon>
        <taxon>Monoblepharidales</taxon>
        <taxon>Gonapodyaceae</taxon>
        <taxon>Gonapodya</taxon>
    </lineage>
</organism>
<keyword evidence="10" id="KW-1185">Reference proteome</keyword>
<dbReference type="OrthoDB" id="540004at2759"/>
<dbReference type="InterPro" id="IPR010675">
    <property type="entry name" value="Bin3_C"/>
</dbReference>
<evidence type="ECO:0000256" key="7">
    <source>
        <dbReference type="SAM" id="MobiDB-lite"/>
    </source>
</evidence>
<keyword evidence="3 6" id="KW-0808">Transferase</keyword>
<protein>
    <recommendedName>
        <fullName evidence="6">RNA methyltransferase</fullName>
        <ecNumber evidence="6">2.1.1.-</ecNumber>
    </recommendedName>
</protein>
<dbReference type="Gene3D" id="3.40.50.150">
    <property type="entry name" value="Vaccinia Virus protein VP39"/>
    <property type="match status" value="1"/>
</dbReference>
<evidence type="ECO:0000256" key="2">
    <source>
        <dbReference type="ARBA" id="ARBA00022603"/>
    </source>
</evidence>
<feature type="region of interest" description="Disordered" evidence="7">
    <location>
        <begin position="312"/>
        <end position="335"/>
    </location>
</feature>
<dbReference type="InterPro" id="IPR024160">
    <property type="entry name" value="BIN3_SAM-bd_dom"/>
</dbReference>
<proteinExistence type="inferred from homology"/>
<dbReference type="GO" id="GO:0032259">
    <property type="term" value="P:methylation"/>
    <property type="evidence" value="ECO:0007669"/>
    <property type="project" value="UniProtKB-KW"/>
</dbReference>
<sequence>MSGDFTPPTIQETNPYLAHFDAHTYVSSGVSQRRRGGLGFQRHLGGRGNGSRGGWRGGSRGDRFNHRGNSSSGPGFGHGRGRGGNQSGKHFAPSTFGRFPYGNYDQYYGYRNPGEAGSFAVARLEPRLGHVLGPLALWQGEGGAAATEEFFRSAVERNWFKGKRILDVGCNAGGMTVPIALLFEPAQIEGVDVDPTLVYKARRYANYVYSLIEPTPSSSPPNGDENMEAGVESEMDGRAPELEHFPVSCVGSMGLVPIVRIPEFHSSDLEDAPADTDMHEDVSHSSKKPATSRFPANLSFRAADWATEPDPRITQWRDTSNGAEEKEIDDESGDAKWDDEPSYDVILGLSVTKWIHLRHGDTGLRRFFHRCYAALEPGGVLILEPQEWKSYTKAVGVMGEVARSNYPTLELRPDDFERALLEDVGFARAEVLWGRGGGDGKGFERTISAYFK</sequence>
<keyword evidence="4 5" id="KW-0949">S-adenosyl-L-methionine</keyword>
<evidence type="ECO:0000259" key="8">
    <source>
        <dbReference type="PROSITE" id="PS51515"/>
    </source>
</evidence>
<evidence type="ECO:0000256" key="5">
    <source>
        <dbReference type="PROSITE-ProRule" id="PRU00848"/>
    </source>
</evidence>